<gene>
    <name evidence="1" type="ORF">ABC977_15575</name>
</gene>
<evidence type="ECO:0000313" key="1">
    <source>
        <dbReference type="EMBL" id="MEY6433824.1"/>
    </source>
</evidence>
<sequence>MTPTPPLIWQATASESSQFNAIVRLLILSGQRLIEAGNVVELPRHRQPG</sequence>
<accession>A0ABV4BJ36</accession>
<organism evidence="1 2">
    <name type="scientific">Thioalkalicoccus limnaeus</name>
    <dbReference type="NCBI Taxonomy" id="120681"/>
    <lineage>
        <taxon>Bacteria</taxon>
        <taxon>Pseudomonadati</taxon>
        <taxon>Pseudomonadota</taxon>
        <taxon>Gammaproteobacteria</taxon>
        <taxon>Chromatiales</taxon>
        <taxon>Chromatiaceae</taxon>
        <taxon>Thioalkalicoccus</taxon>
    </lineage>
</organism>
<dbReference type="EMBL" id="JBDKXB010000029">
    <property type="protein sequence ID" value="MEY6433824.1"/>
    <property type="molecule type" value="Genomic_DNA"/>
</dbReference>
<proteinExistence type="predicted"/>
<keyword evidence="2" id="KW-1185">Reference proteome</keyword>
<evidence type="ECO:0000313" key="2">
    <source>
        <dbReference type="Proteomes" id="UP001564408"/>
    </source>
</evidence>
<protein>
    <submittedName>
        <fullName evidence="1">Uncharacterized protein</fullName>
    </submittedName>
</protein>
<dbReference type="RefSeq" id="WP_369668209.1">
    <property type="nucleotide sequence ID" value="NZ_JBDKXB010000029.1"/>
</dbReference>
<reference evidence="1 2" key="1">
    <citation type="submission" date="2024-05" db="EMBL/GenBank/DDBJ databases">
        <title>Genome Sequence and Characterization of the New Strain Purple Sulfur Bacterium of Genus Thioalkalicoccus.</title>
        <authorList>
            <person name="Bryantseva I.A."/>
            <person name="Kyndt J.A."/>
            <person name="Imhoff J.F."/>
        </authorList>
    </citation>
    <scope>NUCLEOTIDE SEQUENCE [LARGE SCALE GENOMIC DNA]</scope>
    <source>
        <strain evidence="1 2">Um2</strain>
    </source>
</reference>
<dbReference type="Proteomes" id="UP001564408">
    <property type="component" value="Unassembled WGS sequence"/>
</dbReference>
<comment type="caution">
    <text evidence="1">The sequence shown here is derived from an EMBL/GenBank/DDBJ whole genome shotgun (WGS) entry which is preliminary data.</text>
</comment>
<name>A0ABV4BJ36_9GAMM</name>